<evidence type="ECO:0000313" key="3">
    <source>
        <dbReference type="WBParaSite" id="BPAG_0000779001-mRNA-1"/>
    </source>
</evidence>
<reference evidence="3" key="1">
    <citation type="submission" date="2017-02" db="UniProtKB">
        <authorList>
            <consortium name="WormBaseParasite"/>
        </authorList>
    </citation>
    <scope>IDENTIFICATION</scope>
</reference>
<dbReference type="AlphaFoldDB" id="A0A0N4THV1"/>
<dbReference type="STRING" id="6280.A0A0N4THV1"/>
<dbReference type="WBParaSite" id="BPAG_0000779001-mRNA-1">
    <property type="protein sequence ID" value="BPAG_0000779001-mRNA-1"/>
    <property type="gene ID" value="BPAG_0000779001"/>
</dbReference>
<organism evidence="3">
    <name type="scientific">Brugia pahangi</name>
    <name type="common">Filarial nematode worm</name>
    <dbReference type="NCBI Taxonomy" id="6280"/>
    <lineage>
        <taxon>Eukaryota</taxon>
        <taxon>Metazoa</taxon>
        <taxon>Ecdysozoa</taxon>
        <taxon>Nematoda</taxon>
        <taxon>Chromadorea</taxon>
        <taxon>Rhabditida</taxon>
        <taxon>Spirurina</taxon>
        <taxon>Spiruromorpha</taxon>
        <taxon>Filarioidea</taxon>
        <taxon>Onchocercidae</taxon>
        <taxon>Brugia</taxon>
    </lineage>
</organism>
<accession>A0A0N4THV1</accession>
<name>A0A0N4THV1_BRUPA</name>
<gene>
    <name evidence="1" type="ORF">BPAG_LOCUS7752</name>
</gene>
<keyword evidence="2" id="KW-1185">Reference proteome</keyword>
<evidence type="ECO:0000313" key="1">
    <source>
        <dbReference type="EMBL" id="VDN88938.1"/>
    </source>
</evidence>
<evidence type="ECO:0000313" key="2">
    <source>
        <dbReference type="Proteomes" id="UP000278627"/>
    </source>
</evidence>
<reference evidence="1 2" key="2">
    <citation type="submission" date="2018-11" db="EMBL/GenBank/DDBJ databases">
        <authorList>
            <consortium name="Pathogen Informatics"/>
        </authorList>
    </citation>
    <scope>NUCLEOTIDE SEQUENCE [LARGE SCALE GENOMIC DNA]</scope>
</reference>
<proteinExistence type="predicted"/>
<protein>
    <submittedName>
        <fullName evidence="1 3">Uncharacterized protein</fullName>
    </submittedName>
</protein>
<dbReference type="EMBL" id="UZAD01009369">
    <property type="protein sequence ID" value="VDN88938.1"/>
    <property type="molecule type" value="Genomic_DNA"/>
</dbReference>
<sequence>MILFQFIFIDIISNFKNLHVTPFRCAIEKSVLRKGKQLDVGIEQQLVIVQRIQLNKLSQKAMRIPTEAEIERVFVSYN</sequence>
<dbReference type="Proteomes" id="UP000278627">
    <property type="component" value="Unassembled WGS sequence"/>
</dbReference>